<dbReference type="Proteomes" id="UP000886740">
    <property type="component" value="Unassembled WGS sequence"/>
</dbReference>
<evidence type="ECO:0000313" key="1">
    <source>
        <dbReference type="EMBL" id="HIX75611.1"/>
    </source>
</evidence>
<dbReference type="InterPro" id="IPR010263">
    <property type="entry name" value="T6SS_TssK"/>
</dbReference>
<organism evidence="1 2">
    <name type="scientific">Candidatus Parabacteroides intestinipullorum</name>
    <dbReference type="NCBI Taxonomy" id="2838723"/>
    <lineage>
        <taxon>Bacteria</taxon>
        <taxon>Pseudomonadati</taxon>
        <taxon>Bacteroidota</taxon>
        <taxon>Bacteroidia</taxon>
        <taxon>Bacteroidales</taxon>
        <taxon>Tannerellaceae</taxon>
        <taxon>Parabacteroides</taxon>
    </lineage>
</organism>
<protein>
    <submittedName>
        <fullName evidence="1">Type VI secretion system baseplate subunit TssK</fullName>
    </submittedName>
</protein>
<proteinExistence type="predicted"/>
<dbReference type="EMBL" id="DXEL01000077">
    <property type="protein sequence ID" value="HIX75611.1"/>
    <property type="molecule type" value="Genomic_DNA"/>
</dbReference>
<accession>A0A9D2BGS2</accession>
<dbReference type="Pfam" id="PF05936">
    <property type="entry name" value="T6SS_VasE"/>
    <property type="match status" value="1"/>
</dbReference>
<reference evidence="1" key="1">
    <citation type="journal article" date="2021" name="PeerJ">
        <title>Extensive microbial diversity within the chicken gut microbiome revealed by metagenomics and culture.</title>
        <authorList>
            <person name="Gilroy R."/>
            <person name="Ravi A."/>
            <person name="Getino M."/>
            <person name="Pursley I."/>
            <person name="Horton D.L."/>
            <person name="Alikhan N.F."/>
            <person name="Baker D."/>
            <person name="Gharbi K."/>
            <person name="Hall N."/>
            <person name="Watson M."/>
            <person name="Adriaenssens E.M."/>
            <person name="Foster-Nyarko E."/>
            <person name="Jarju S."/>
            <person name="Secka A."/>
            <person name="Antonio M."/>
            <person name="Oren A."/>
            <person name="Chaudhuri R.R."/>
            <person name="La Ragione R."/>
            <person name="Hildebrand F."/>
            <person name="Pallen M.J."/>
        </authorList>
    </citation>
    <scope>NUCLEOTIDE SEQUENCE</scope>
    <source>
        <strain evidence="1">ChiGjej6B6-14162</strain>
    </source>
</reference>
<evidence type="ECO:0000313" key="2">
    <source>
        <dbReference type="Proteomes" id="UP000886740"/>
    </source>
</evidence>
<sequence length="380" mass="44081">MNINSRIDWKAGMAISERTFIEMDENLARRQEVASRTVNGNQFGLIPFTEFNCQGGFVRNKLEIERLQCMALLPSGKILHIDEKVVITIPLVYGDEYYLACGFGEGQTVFDVKAVPFVRPEYQFGIYPLNELEGSDRFPVMKFKVKDGIFSIDPDYIPPCLHLQSDSRFQSYLKQLSETISQVAEHANLESGEGKRAFQRYAYLLEGYDMKNRTAHFIQLADEIARAIDYYIVKPNTETPTELQPYNEYDIVRWLGWLEQYAKGAISILDKVVLEDHSIDFDALKAQIIAELYERLYPELHDKLYGTLKEKLYTEITDDLTLKLTDYVNNRLKSELHDLLAGELSEELFEKLFKALYDSLYKALYVPEEKEEEEEFMPLI</sequence>
<comment type="caution">
    <text evidence="1">The sequence shown here is derived from an EMBL/GenBank/DDBJ whole genome shotgun (WGS) entry which is preliminary data.</text>
</comment>
<gene>
    <name evidence="1" type="ORF">H9977_11355</name>
</gene>
<reference evidence="1" key="2">
    <citation type="submission" date="2021-04" db="EMBL/GenBank/DDBJ databases">
        <authorList>
            <person name="Gilroy R."/>
        </authorList>
    </citation>
    <scope>NUCLEOTIDE SEQUENCE</scope>
    <source>
        <strain evidence="1">ChiGjej6B6-14162</strain>
    </source>
</reference>
<dbReference type="AlphaFoldDB" id="A0A9D2BGS2"/>
<name>A0A9D2BGS2_9BACT</name>